<sequence length="254" mass="28418">MKLVSWNVNGLRAVLGKGFLEFFAAEKPDVLCLQETKCHPGDVAHVEWPKGYSVAFSAAKKKGYSGTAVFTKDSKAKPLSVTEGIGIEEHDQEGRTLTVEFEDFYLVNVYVPNAQHGLVRLPYRERWDVDFCNYLKGLEAKKPVAFCGDLNVAHKEIDLARPKANVGNPGFTVEERAGFDRFLESGFTDTFREFETGPDHYSWWSYRAGARGKNIGWRIDYFLTSAGLASRLKGAWISPQVMGSDHCPVGLELK</sequence>
<keyword evidence="4" id="KW-0479">Metal-binding</keyword>
<comment type="cofactor">
    <cofactor evidence="2">
        <name>Mg(2+)</name>
        <dbReference type="ChEBI" id="CHEBI:18420"/>
    </cofactor>
</comment>
<evidence type="ECO:0000256" key="2">
    <source>
        <dbReference type="ARBA" id="ARBA00001946"/>
    </source>
</evidence>
<evidence type="ECO:0000256" key="5">
    <source>
        <dbReference type="ARBA" id="ARBA00022801"/>
    </source>
</evidence>
<reference evidence="8 9" key="2">
    <citation type="submission" date="2023-12" db="EMBL/GenBank/DDBJ databases">
        <title>Description of an unclassified Opitutus bacterium of Verrucomicrobiota.</title>
        <authorList>
            <person name="Zhang D.-F."/>
        </authorList>
    </citation>
    <scope>NUCLEOTIDE SEQUENCE [LARGE SCALE GENOMIC DNA]</scope>
    <source>
        <strain evidence="8 9">WL0086</strain>
    </source>
</reference>
<reference evidence="8 9" key="1">
    <citation type="submission" date="2021-08" db="EMBL/GenBank/DDBJ databases">
        <authorList>
            <person name="Zhang D."/>
            <person name="Zhang A."/>
            <person name="Wang L."/>
        </authorList>
    </citation>
    <scope>NUCLEOTIDE SEQUENCE [LARGE SCALE GENOMIC DNA]</scope>
    <source>
        <strain evidence="8 9">WL0086</strain>
    </source>
</reference>
<dbReference type="InterPro" id="IPR005135">
    <property type="entry name" value="Endo/exonuclease/phosphatase"/>
</dbReference>
<dbReference type="PANTHER" id="PTHR22748:SF6">
    <property type="entry name" value="DNA-(APURINIC OR APYRIMIDINIC SITE) ENDONUCLEASE"/>
    <property type="match status" value="1"/>
</dbReference>
<organism evidence="8 9">
    <name type="scientific">Actomonas aquatica</name>
    <dbReference type="NCBI Taxonomy" id="2866162"/>
    <lineage>
        <taxon>Bacteria</taxon>
        <taxon>Pseudomonadati</taxon>
        <taxon>Verrucomicrobiota</taxon>
        <taxon>Opitutia</taxon>
        <taxon>Opitutales</taxon>
        <taxon>Opitutaceae</taxon>
        <taxon>Actomonas</taxon>
    </lineage>
</organism>
<comment type="cofactor">
    <cofactor evidence="1">
        <name>Mn(2+)</name>
        <dbReference type="ChEBI" id="CHEBI:29035"/>
    </cofactor>
</comment>
<dbReference type="Pfam" id="PF03372">
    <property type="entry name" value="Exo_endo_phos"/>
    <property type="match status" value="1"/>
</dbReference>
<dbReference type="EMBL" id="CP139781">
    <property type="protein sequence ID" value="WRQ86387.1"/>
    <property type="molecule type" value="Genomic_DNA"/>
</dbReference>
<dbReference type="InterPro" id="IPR020847">
    <property type="entry name" value="AP_endonuclease_F1_BS"/>
</dbReference>
<feature type="domain" description="Endonuclease/exonuclease/phosphatase" evidence="7">
    <location>
        <begin position="4"/>
        <end position="246"/>
    </location>
</feature>
<evidence type="ECO:0000256" key="6">
    <source>
        <dbReference type="ARBA" id="ARBA00022842"/>
    </source>
</evidence>
<dbReference type="InterPro" id="IPR020848">
    <property type="entry name" value="AP_endonuclease_F1_CS"/>
</dbReference>
<dbReference type="Proteomes" id="UP000738431">
    <property type="component" value="Chromosome"/>
</dbReference>
<protein>
    <submittedName>
        <fullName evidence="8">Exodeoxyribonuclease III</fullName>
    </submittedName>
</protein>
<proteinExistence type="inferred from homology"/>
<dbReference type="CDD" id="cd09087">
    <property type="entry name" value="Ape1-like_AP-endo"/>
    <property type="match status" value="1"/>
</dbReference>
<keyword evidence="9" id="KW-1185">Reference proteome</keyword>
<dbReference type="RefSeq" id="WP_221031310.1">
    <property type="nucleotide sequence ID" value="NZ_CP139781.1"/>
</dbReference>
<dbReference type="InterPro" id="IPR036691">
    <property type="entry name" value="Endo/exonu/phosph_ase_sf"/>
</dbReference>
<dbReference type="PROSITE" id="PS00728">
    <property type="entry name" value="AP_NUCLEASE_F1_3"/>
    <property type="match status" value="1"/>
</dbReference>
<dbReference type="InterPro" id="IPR004808">
    <property type="entry name" value="AP_endonuc_1"/>
</dbReference>
<dbReference type="Gene3D" id="3.60.10.10">
    <property type="entry name" value="Endonuclease/exonuclease/phosphatase"/>
    <property type="match status" value="1"/>
</dbReference>
<evidence type="ECO:0000256" key="4">
    <source>
        <dbReference type="ARBA" id="ARBA00022723"/>
    </source>
</evidence>
<gene>
    <name evidence="8" type="ORF">K1X11_016345</name>
</gene>
<dbReference type="NCBIfam" id="TIGR00195">
    <property type="entry name" value="exoDNase_III"/>
    <property type="match status" value="1"/>
</dbReference>
<dbReference type="SUPFAM" id="SSF56219">
    <property type="entry name" value="DNase I-like"/>
    <property type="match status" value="1"/>
</dbReference>
<comment type="similarity">
    <text evidence="3">Belongs to the DNA repair enzymes AP/ExoA family.</text>
</comment>
<keyword evidence="6" id="KW-0460">Magnesium</keyword>
<evidence type="ECO:0000256" key="1">
    <source>
        <dbReference type="ARBA" id="ARBA00001936"/>
    </source>
</evidence>
<dbReference type="PROSITE" id="PS51435">
    <property type="entry name" value="AP_NUCLEASE_F1_4"/>
    <property type="match status" value="1"/>
</dbReference>
<evidence type="ECO:0000256" key="3">
    <source>
        <dbReference type="ARBA" id="ARBA00007092"/>
    </source>
</evidence>
<accession>A0ABZ1C4S5</accession>
<dbReference type="NCBIfam" id="TIGR00633">
    <property type="entry name" value="xth"/>
    <property type="match status" value="1"/>
</dbReference>
<name>A0ABZ1C4S5_9BACT</name>
<evidence type="ECO:0000259" key="7">
    <source>
        <dbReference type="Pfam" id="PF03372"/>
    </source>
</evidence>
<dbReference type="PROSITE" id="PS00726">
    <property type="entry name" value="AP_NUCLEASE_F1_1"/>
    <property type="match status" value="1"/>
</dbReference>
<keyword evidence="5" id="KW-0378">Hydrolase</keyword>
<evidence type="ECO:0000313" key="8">
    <source>
        <dbReference type="EMBL" id="WRQ86387.1"/>
    </source>
</evidence>
<dbReference type="PANTHER" id="PTHR22748">
    <property type="entry name" value="AP ENDONUCLEASE"/>
    <property type="match status" value="1"/>
</dbReference>
<evidence type="ECO:0000313" key="9">
    <source>
        <dbReference type="Proteomes" id="UP000738431"/>
    </source>
</evidence>